<evidence type="ECO:0000256" key="2">
    <source>
        <dbReference type="ARBA" id="ARBA00022963"/>
    </source>
</evidence>
<dbReference type="GO" id="GO:0016787">
    <property type="term" value="F:hydrolase activity"/>
    <property type="evidence" value="ECO:0007669"/>
    <property type="project" value="UniProtKB-UniRule"/>
</dbReference>
<feature type="active site" description="Proton acceptor" evidence="4">
    <location>
        <position position="221"/>
    </location>
</feature>
<dbReference type="Pfam" id="PF01734">
    <property type="entry name" value="Patatin"/>
    <property type="match status" value="1"/>
</dbReference>
<gene>
    <name evidence="6" type="ORF">D3A95_10095</name>
</gene>
<keyword evidence="7" id="KW-1185">Reference proteome</keyword>
<accession>A0A3B7MFF5</accession>
<dbReference type="EMBL" id="CP032152">
    <property type="protein sequence ID" value="AXY68315.1"/>
    <property type="molecule type" value="Genomic_DNA"/>
</dbReference>
<feature type="domain" description="PNPLA" evidence="5">
    <location>
        <begin position="12"/>
        <end position="234"/>
    </location>
</feature>
<organism evidence="6 7">
    <name type="scientific">Thermosynechococcus sichuanensis E542</name>
    <dbReference type="NCBI Taxonomy" id="2016101"/>
    <lineage>
        <taxon>Bacteria</taxon>
        <taxon>Bacillati</taxon>
        <taxon>Cyanobacteriota</taxon>
        <taxon>Cyanophyceae</taxon>
        <taxon>Acaryochloridales</taxon>
        <taxon>Thermosynechococcaceae</taxon>
        <taxon>Thermosynechococcus</taxon>
        <taxon>Thermosynechococcus sichuanensis</taxon>
    </lineage>
</organism>
<dbReference type="KEGG" id="tsq:D3A95_10095"/>
<name>A0A3B7MFF5_9CYAN</name>
<protein>
    <submittedName>
        <fullName evidence="6">Patatin-like phospholipase family protein</fullName>
    </submittedName>
</protein>
<dbReference type="SUPFAM" id="SSF52151">
    <property type="entry name" value="FabD/lysophospholipase-like"/>
    <property type="match status" value="1"/>
</dbReference>
<proteinExistence type="predicted"/>
<evidence type="ECO:0000256" key="1">
    <source>
        <dbReference type="ARBA" id="ARBA00022801"/>
    </source>
</evidence>
<evidence type="ECO:0000313" key="6">
    <source>
        <dbReference type="EMBL" id="AXY68315.1"/>
    </source>
</evidence>
<keyword evidence="1 4" id="KW-0378">Hydrolase</keyword>
<dbReference type="InterPro" id="IPR016035">
    <property type="entry name" value="Acyl_Trfase/lysoPLipase"/>
</dbReference>
<evidence type="ECO:0000256" key="3">
    <source>
        <dbReference type="ARBA" id="ARBA00023098"/>
    </source>
</evidence>
<dbReference type="InterPro" id="IPR050301">
    <property type="entry name" value="NTE"/>
</dbReference>
<dbReference type="PROSITE" id="PS51635">
    <property type="entry name" value="PNPLA"/>
    <property type="match status" value="1"/>
</dbReference>
<dbReference type="CDD" id="cd07209">
    <property type="entry name" value="Pat_hypo_Ecoli_Z1214_like"/>
    <property type="match status" value="1"/>
</dbReference>
<keyword evidence="2 4" id="KW-0442">Lipid degradation</keyword>
<feature type="short sequence motif" description="GXSXG" evidence="4">
    <location>
        <begin position="43"/>
        <end position="47"/>
    </location>
</feature>
<feature type="short sequence motif" description="DGA/G" evidence="4">
    <location>
        <begin position="221"/>
        <end position="223"/>
    </location>
</feature>
<reference evidence="7" key="1">
    <citation type="submission" date="2018-09" db="EMBL/GenBank/DDBJ databases">
        <title>Complete genome sequence of thermophilic cyanobacteria strain Thermosynechococcus elongatus PKUAC-SCTE542.</title>
        <authorList>
            <person name="Liang Y."/>
            <person name="Tang J."/>
            <person name="Daroch M."/>
        </authorList>
    </citation>
    <scope>NUCLEOTIDE SEQUENCE [LARGE SCALE GENOMIC DNA]</scope>
    <source>
        <strain evidence="7">E542</strain>
    </source>
</reference>
<feature type="active site" description="Nucleophile" evidence="4">
    <location>
        <position position="45"/>
    </location>
</feature>
<dbReference type="GO" id="GO:0016042">
    <property type="term" value="P:lipid catabolic process"/>
    <property type="evidence" value="ECO:0007669"/>
    <property type="project" value="UniProtKB-UniRule"/>
</dbReference>
<evidence type="ECO:0000313" key="7">
    <source>
        <dbReference type="Proteomes" id="UP000261812"/>
    </source>
</evidence>
<dbReference type="Gene3D" id="3.40.1090.10">
    <property type="entry name" value="Cytosolic phospholipase A2 catalytic domain"/>
    <property type="match status" value="2"/>
</dbReference>
<dbReference type="PANTHER" id="PTHR14226:SF57">
    <property type="entry name" value="BLR7027 PROTEIN"/>
    <property type="match status" value="1"/>
</dbReference>
<sequence length="354" mass="38553">MLSLAAGSKVGLVLTGGGAKGAYHVGALRYLAEQGFEPHIIAGTSIGALNGAIIASYPQELARGVSKLEEIWREIGAANIISANPNWPSILISYGLQSALPEFGGWLNAFLEMTGILPKCHSFFDPHPIEELVRSYVDYNQLKQGTELWVTVFPSLKIPGLGYDLLMALIDRFRACTGTKADWLRAQDINDPETLLNLLLASAAIPLAFPQRQVNGQTYVDGALQDNVPLGALAQRGCTHAIVIHLEDGVTWNRYDFPDLTIIEIRPQTLLNTSNTVLLGSLESLLDFRGDRIAALQAQGYADAKAAIEPIFTLAQNLRTLRQTHEELKASTDALLNHNELRDATAALLNHKLL</sequence>
<dbReference type="AlphaFoldDB" id="A0A3B7MFF5"/>
<dbReference type="PANTHER" id="PTHR14226">
    <property type="entry name" value="NEUROPATHY TARGET ESTERASE/SWISS CHEESE D.MELANOGASTER"/>
    <property type="match status" value="1"/>
</dbReference>
<dbReference type="Proteomes" id="UP000261812">
    <property type="component" value="Chromosome"/>
</dbReference>
<dbReference type="InterPro" id="IPR002641">
    <property type="entry name" value="PNPLA_dom"/>
</dbReference>
<keyword evidence="3 4" id="KW-0443">Lipid metabolism</keyword>
<feature type="short sequence motif" description="GXGXXG" evidence="4">
    <location>
        <begin position="16"/>
        <end position="21"/>
    </location>
</feature>
<evidence type="ECO:0000256" key="4">
    <source>
        <dbReference type="PROSITE-ProRule" id="PRU01161"/>
    </source>
</evidence>
<evidence type="ECO:0000259" key="5">
    <source>
        <dbReference type="PROSITE" id="PS51635"/>
    </source>
</evidence>